<evidence type="ECO:0000313" key="2">
    <source>
        <dbReference type="EMBL" id="KIW54495.1"/>
    </source>
</evidence>
<gene>
    <name evidence="2" type="ORF">PV05_06850</name>
</gene>
<feature type="compositionally biased region" description="Acidic residues" evidence="1">
    <location>
        <begin position="279"/>
        <end position="291"/>
    </location>
</feature>
<evidence type="ECO:0000313" key="3">
    <source>
        <dbReference type="Proteomes" id="UP000054342"/>
    </source>
</evidence>
<evidence type="ECO:0000256" key="1">
    <source>
        <dbReference type="SAM" id="MobiDB-lite"/>
    </source>
</evidence>
<dbReference type="EMBL" id="KN847320">
    <property type="protein sequence ID" value="KIW54495.1"/>
    <property type="molecule type" value="Genomic_DNA"/>
</dbReference>
<dbReference type="GeneID" id="25328758"/>
<dbReference type="OrthoDB" id="4500473at2759"/>
<accession>A0A0D2EIR8</accession>
<reference evidence="2 3" key="1">
    <citation type="submission" date="2015-01" db="EMBL/GenBank/DDBJ databases">
        <title>The Genome Sequence of Exophiala xenobiotica CBS118157.</title>
        <authorList>
            <consortium name="The Broad Institute Genomics Platform"/>
            <person name="Cuomo C."/>
            <person name="de Hoog S."/>
            <person name="Gorbushina A."/>
            <person name="Stielow B."/>
            <person name="Teixiera M."/>
            <person name="Abouelleil A."/>
            <person name="Chapman S.B."/>
            <person name="Priest M."/>
            <person name="Young S.K."/>
            <person name="Wortman J."/>
            <person name="Nusbaum C."/>
            <person name="Birren B."/>
        </authorList>
    </citation>
    <scope>NUCLEOTIDE SEQUENCE [LARGE SCALE GENOMIC DNA]</scope>
    <source>
        <strain evidence="2 3">CBS 118157</strain>
    </source>
</reference>
<dbReference type="HOGENOM" id="CLU_057547_3_0_1"/>
<organism evidence="2 3">
    <name type="scientific">Exophiala xenobiotica</name>
    <dbReference type="NCBI Taxonomy" id="348802"/>
    <lineage>
        <taxon>Eukaryota</taxon>
        <taxon>Fungi</taxon>
        <taxon>Dikarya</taxon>
        <taxon>Ascomycota</taxon>
        <taxon>Pezizomycotina</taxon>
        <taxon>Eurotiomycetes</taxon>
        <taxon>Chaetothyriomycetidae</taxon>
        <taxon>Chaetothyriales</taxon>
        <taxon>Herpotrichiellaceae</taxon>
        <taxon>Exophiala</taxon>
    </lineage>
</organism>
<name>A0A0D2EIR8_9EURO</name>
<dbReference type="RefSeq" id="XP_013315079.1">
    <property type="nucleotide sequence ID" value="XM_013459625.1"/>
</dbReference>
<protein>
    <submittedName>
        <fullName evidence="2">Uncharacterized protein</fullName>
    </submittedName>
</protein>
<proteinExistence type="predicted"/>
<feature type="region of interest" description="Disordered" evidence="1">
    <location>
        <begin position="269"/>
        <end position="291"/>
    </location>
</feature>
<sequence length="291" mass="31764">MKTFILAPNFTYHPDTSICMGDIIADPSDPTKPLSSLSRADLEAVTHMDYDAELNKTTSTLFGGSIWATFLQTASVKLHGEVKNDATTKYTIDRLETIYYKKQPTDDQAAQWVLEPRVAAAINSGLVRKKPVYMVSALKIARGFRVASGVSASRSAGVGAAAPVTPEVGLGADVDVTRSRSAEQSFRSTEDIVFAYQLHVIAHKGWRQDQAAIGVYKSKAAFLSEDKTEAESGKKAVEASAANEQDVRHAFSEDMVEDVLEAVDGEEPVQCIVFREPPPEEESEEEEDDDD</sequence>
<keyword evidence="3" id="KW-1185">Reference proteome</keyword>
<dbReference type="Proteomes" id="UP000054342">
    <property type="component" value="Unassembled WGS sequence"/>
</dbReference>
<dbReference type="AlphaFoldDB" id="A0A0D2EIR8"/>